<proteinExistence type="predicted"/>
<keyword evidence="4" id="KW-0472">Membrane</keyword>
<keyword evidence="3" id="KW-1133">Transmembrane helix</keyword>
<gene>
    <name evidence="7" type="ORF">HS088_TW04G01459</name>
</gene>
<evidence type="ECO:0000256" key="3">
    <source>
        <dbReference type="ARBA" id="ARBA00022989"/>
    </source>
</evidence>
<keyword evidence="5" id="KW-0175">Coiled coil</keyword>
<evidence type="ECO:0000256" key="5">
    <source>
        <dbReference type="SAM" id="Coils"/>
    </source>
</evidence>
<feature type="domain" description="GTD-binding" evidence="6">
    <location>
        <begin position="13"/>
        <end position="111"/>
    </location>
</feature>
<evidence type="ECO:0000313" key="7">
    <source>
        <dbReference type="EMBL" id="KAF5749490.1"/>
    </source>
</evidence>
<dbReference type="PANTHER" id="PTHR31422">
    <property type="entry name" value="BNAANNG28530D PROTEIN"/>
    <property type="match status" value="1"/>
</dbReference>
<dbReference type="Pfam" id="PF04576">
    <property type="entry name" value="Zein-binding"/>
    <property type="match status" value="1"/>
</dbReference>
<dbReference type="GO" id="GO:0080115">
    <property type="term" value="F:myosin XI tail binding"/>
    <property type="evidence" value="ECO:0007669"/>
    <property type="project" value="UniProtKB-ARBA"/>
</dbReference>
<feature type="coiled-coil region" evidence="5">
    <location>
        <begin position="390"/>
        <end position="417"/>
    </location>
</feature>
<dbReference type="GO" id="GO:0016020">
    <property type="term" value="C:membrane"/>
    <property type="evidence" value="ECO:0007669"/>
    <property type="project" value="UniProtKB-SubCell"/>
</dbReference>
<dbReference type="FunCoup" id="A0A7J7DT04">
    <property type="interactions" value="120"/>
</dbReference>
<keyword evidence="8" id="KW-1185">Reference proteome</keyword>
<dbReference type="AlphaFoldDB" id="A0A7J7DT04"/>
<dbReference type="InterPro" id="IPR007656">
    <property type="entry name" value="GTD-bd"/>
</dbReference>
<dbReference type="PROSITE" id="PS51775">
    <property type="entry name" value="GTD_BINDING"/>
    <property type="match status" value="1"/>
</dbReference>
<name>A0A7J7DT04_TRIWF</name>
<dbReference type="Proteomes" id="UP000593562">
    <property type="component" value="Unassembled WGS sequence"/>
</dbReference>
<dbReference type="PANTHER" id="PTHR31422:SF1">
    <property type="entry name" value="GTD-BINDING DOMAIN-CONTAINING PROTEIN"/>
    <property type="match status" value="1"/>
</dbReference>
<keyword evidence="2" id="KW-0812">Transmembrane</keyword>
<evidence type="ECO:0000259" key="6">
    <source>
        <dbReference type="PROSITE" id="PS51775"/>
    </source>
</evidence>
<dbReference type="InParanoid" id="A0A7J7DT04"/>
<sequence length="486" mass="55804">MEESNMNKGRLEQDIIDLEEALCAQQELLQKLYTELEVERESSATAASEALSMILRLQGEKATVKMEASHYKRMAEEKIEHAEEYLEMYEDLIYQRELEIASLEYQVQAYRCKLLSMGCRDLCDIENKFPENLLAQRSDTLSGEADIMSNLRRLRSMPALAIKDPYLMKSTIERKRSAVPLQDLMPKIVEEVENEVVNAEVLTLEDKSGSPTAGDFNSYWQQIRHLEERVKEISACKDSSRDKSGNWKRRSGSCTLISQESNTASRDPIRDMLVTLSQDKNQENLCEAEDVKTFACSSTVHDVFEVPESKEICEGREHQKKGWRKLISESENRLIKPDMAFEATLESSVKDAKDAAKKMLLCANQEKQLTRLRRERSVDFNLPLVPPKPAAESRADIQLLHQRIEQLERERHNVSQEITREPLDSKLLEDIHGQLNLILSEMRSWRSKKSPSLPEDSSLASLQEVRCSSHCLLPFSDIFDLCILFL</sequence>
<evidence type="ECO:0000256" key="4">
    <source>
        <dbReference type="ARBA" id="ARBA00023136"/>
    </source>
</evidence>
<comment type="subcellular location">
    <subcellularLocation>
        <location evidence="1">Membrane</location>
    </subcellularLocation>
</comment>
<evidence type="ECO:0000256" key="1">
    <source>
        <dbReference type="ARBA" id="ARBA00004370"/>
    </source>
</evidence>
<protein>
    <recommendedName>
        <fullName evidence="6">GTD-binding domain-containing protein</fullName>
    </recommendedName>
</protein>
<reference evidence="7 8" key="1">
    <citation type="journal article" date="2020" name="Nat. Commun.">
        <title>Genome of Tripterygium wilfordii and identification of cytochrome P450 involved in triptolide biosynthesis.</title>
        <authorList>
            <person name="Tu L."/>
            <person name="Su P."/>
            <person name="Zhang Z."/>
            <person name="Gao L."/>
            <person name="Wang J."/>
            <person name="Hu T."/>
            <person name="Zhou J."/>
            <person name="Zhang Y."/>
            <person name="Zhao Y."/>
            <person name="Liu Y."/>
            <person name="Song Y."/>
            <person name="Tong Y."/>
            <person name="Lu Y."/>
            <person name="Yang J."/>
            <person name="Xu C."/>
            <person name="Jia M."/>
            <person name="Peters R.J."/>
            <person name="Huang L."/>
            <person name="Gao W."/>
        </authorList>
    </citation>
    <scope>NUCLEOTIDE SEQUENCE [LARGE SCALE GENOMIC DNA]</scope>
    <source>
        <strain evidence="8">cv. XIE 37</strain>
        <tissue evidence="7">Leaf</tissue>
    </source>
</reference>
<evidence type="ECO:0000256" key="2">
    <source>
        <dbReference type="ARBA" id="ARBA00022692"/>
    </source>
</evidence>
<accession>A0A7J7DT04</accession>
<organism evidence="7 8">
    <name type="scientific">Tripterygium wilfordii</name>
    <name type="common">Thunder God vine</name>
    <dbReference type="NCBI Taxonomy" id="458696"/>
    <lineage>
        <taxon>Eukaryota</taxon>
        <taxon>Viridiplantae</taxon>
        <taxon>Streptophyta</taxon>
        <taxon>Embryophyta</taxon>
        <taxon>Tracheophyta</taxon>
        <taxon>Spermatophyta</taxon>
        <taxon>Magnoliopsida</taxon>
        <taxon>eudicotyledons</taxon>
        <taxon>Gunneridae</taxon>
        <taxon>Pentapetalae</taxon>
        <taxon>rosids</taxon>
        <taxon>fabids</taxon>
        <taxon>Celastrales</taxon>
        <taxon>Celastraceae</taxon>
        <taxon>Tripterygium</taxon>
    </lineage>
</organism>
<evidence type="ECO:0000313" key="8">
    <source>
        <dbReference type="Proteomes" id="UP000593562"/>
    </source>
</evidence>
<dbReference type="EMBL" id="JAAARO010000004">
    <property type="protein sequence ID" value="KAF5749490.1"/>
    <property type="molecule type" value="Genomic_DNA"/>
</dbReference>
<comment type="caution">
    <text evidence="7">The sequence shown here is derived from an EMBL/GenBank/DDBJ whole genome shotgun (WGS) entry which is preliminary data.</text>
</comment>